<gene>
    <name evidence="1" type="ORF">A0H81_14900</name>
</gene>
<dbReference type="EMBL" id="LUGG01000056">
    <property type="protein sequence ID" value="OBZ65097.1"/>
    <property type="molecule type" value="Genomic_DNA"/>
</dbReference>
<organism evidence="1 2">
    <name type="scientific">Grifola frondosa</name>
    <name type="common">Maitake</name>
    <name type="synonym">Polyporus frondosus</name>
    <dbReference type="NCBI Taxonomy" id="5627"/>
    <lineage>
        <taxon>Eukaryota</taxon>
        <taxon>Fungi</taxon>
        <taxon>Dikarya</taxon>
        <taxon>Basidiomycota</taxon>
        <taxon>Agaricomycotina</taxon>
        <taxon>Agaricomycetes</taxon>
        <taxon>Polyporales</taxon>
        <taxon>Grifolaceae</taxon>
        <taxon>Grifola</taxon>
    </lineage>
</organism>
<sequence length="73" mass="7942">MSLSFYGSTAEPHIDHVPLRSPTAGEVVLNLDVIDIDKKLFCGVVTVFDDLLEKDVQPFTESHQPSVAGSSKL</sequence>
<evidence type="ECO:0000313" key="2">
    <source>
        <dbReference type="Proteomes" id="UP000092993"/>
    </source>
</evidence>
<dbReference type="Proteomes" id="UP000092993">
    <property type="component" value="Unassembled WGS sequence"/>
</dbReference>
<accession>A0A1C7LME0</accession>
<proteinExistence type="predicted"/>
<comment type="caution">
    <text evidence="1">The sequence shown here is derived from an EMBL/GenBank/DDBJ whole genome shotgun (WGS) entry which is preliminary data.</text>
</comment>
<reference evidence="1 2" key="1">
    <citation type="submission" date="2016-03" db="EMBL/GenBank/DDBJ databases">
        <title>Whole genome sequencing of Grifola frondosa 9006-11.</title>
        <authorList>
            <person name="Min B."/>
            <person name="Park H."/>
            <person name="Kim J.-G."/>
            <person name="Cho H."/>
            <person name="Oh Y.-L."/>
            <person name="Kong W.-S."/>
            <person name="Choi I.-G."/>
        </authorList>
    </citation>
    <scope>NUCLEOTIDE SEQUENCE [LARGE SCALE GENOMIC DNA]</scope>
    <source>
        <strain evidence="1 2">9006-11</strain>
    </source>
</reference>
<evidence type="ECO:0000313" key="1">
    <source>
        <dbReference type="EMBL" id="OBZ65097.1"/>
    </source>
</evidence>
<name>A0A1C7LME0_GRIFR</name>
<protein>
    <submittedName>
        <fullName evidence="1">Uncharacterized protein</fullName>
    </submittedName>
</protein>
<dbReference type="AlphaFoldDB" id="A0A1C7LME0"/>
<keyword evidence="2" id="KW-1185">Reference proteome</keyword>